<feature type="compositionally biased region" description="Basic and acidic residues" evidence="1">
    <location>
        <begin position="80"/>
        <end position="96"/>
    </location>
</feature>
<proteinExistence type="predicted"/>
<accession>A0ABV4TKF1</accession>
<feature type="region of interest" description="Disordered" evidence="1">
    <location>
        <begin position="1"/>
        <end position="122"/>
    </location>
</feature>
<dbReference type="RefSeq" id="WP_373391561.1">
    <property type="nucleotide sequence ID" value="NZ_JBCFQK010000010.1"/>
</dbReference>
<evidence type="ECO:0000313" key="3">
    <source>
        <dbReference type="Proteomes" id="UP001574170"/>
    </source>
</evidence>
<evidence type="ECO:0000313" key="2">
    <source>
        <dbReference type="EMBL" id="MFA9194460.1"/>
    </source>
</evidence>
<evidence type="ECO:0000256" key="1">
    <source>
        <dbReference type="SAM" id="MobiDB-lite"/>
    </source>
</evidence>
<reference evidence="2 3" key="1">
    <citation type="submission" date="2024-04" db="EMBL/GenBank/DDBJ databases">
        <title>New Clade of Flavobacterium.</title>
        <authorList>
            <person name="Matos L."/>
            <person name="Proenca D.N."/>
            <person name="Fransisco R.M."/>
            <person name="Chung A.P."/>
            <person name="Maccario L."/>
            <person name="Sorensen S.J."/>
            <person name="Morais P.V."/>
        </authorList>
    </citation>
    <scope>NUCLEOTIDE SEQUENCE [LARGE SCALE GENOMIC DNA]</scope>
    <source>
        <strain evidence="2 3">FBOR7N2.3</strain>
    </source>
</reference>
<organism evidence="2 3">
    <name type="scientific">Flavobacterium magnesitis</name>
    <dbReference type="NCBI Taxonomy" id="3138077"/>
    <lineage>
        <taxon>Bacteria</taxon>
        <taxon>Pseudomonadati</taxon>
        <taxon>Bacteroidota</taxon>
        <taxon>Flavobacteriia</taxon>
        <taxon>Flavobacteriales</taxon>
        <taxon>Flavobacteriaceae</taxon>
        <taxon>Flavobacterium</taxon>
    </lineage>
</organism>
<protein>
    <submittedName>
        <fullName evidence="2">Uncharacterized protein</fullName>
    </submittedName>
</protein>
<name>A0ABV4TKF1_9FLAO</name>
<feature type="compositionally biased region" description="Basic and acidic residues" evidence="1">
    <location>
        <begin position="20"/>
        <end position="67"/>
    </location>
</feature>
<comment type="caution">
    <text evidence="2">The sequence shown here is derived from an EMBL/GenBank/DDBJ whole genome shotgun (WGS) entry which is preliminary data.</text>
</comment>
<sequence>METNNSESKKLNDTQNNNEKSQDKDVSTDTASKDTKLNKELDVDADGKKNVVDRARDGYENSEKLSDEIDSDNPNAKRGVTTDKEAMKTVENKDLNSDITPNRYPNSHPDNKKDRGNMKLDE</sequence>
<feature type="compositionally biased region" description="Basic and acidic residues" evidence="1">
    <location>
        <begin position="109"/>
        <end position="122"/>
    </location>
</feature>
<gene>
    <name evidence="2" type="ORF">AAGV33_08575</name>
</gene>
<dbReference type="EMBL" id="JBCFQK010000010">
    <property type="protein sequence ID" value="MFA9194460.1"/>
    <property type="molecule type" value="Genomic_DNA"/>
</dbReference>
<keyword evidence="3" id="KW-1185">Reference proteome</keyword>
<dbReference type="Proteomes" id="UP001574170">
    <property type="component" value="Unassembled WGS sequence"/>
</dbReference>